<dbReference type="Gene3D" id="1.10.1070.11">
    <property type="entry name" value="Phosphatidylinositol 3-/4-kinase, catalytic domain"/>
    <property type="match status" value="1"/>
</dbReference>
<evidence type="ECO:0000256" key="8">
    <source>
        <dbReference type="ARBA" id="ARBA00022741"/>
    </source>
</evidence>
<dbReference type="SUPFAM" id="SSF48371">
    <property type="entry name" value="ARM repeat"/>
    <property type="match status" value="1"/>
</dbReference>
<keyword evidence="8 16" id="KW-0547">Nucleotide-binding</keyword>
<keyword evidence="24" id="KW-1185">Reference proteome</keyword>
<dbReference type="InterPro" id="IPR000403">
    <property type="entry name" value="PI3/4_kinase_cat_dom"/>
</dbReference>
<comment type="subcellular location">
    <subcellularLocation>
        <location evidence="16">Chromosome</location>
        <location evidence="16">Telomere</location>
    </subcellularLocation>
    <subcellularLocation>
        <location evidence="1 16">Nucleus</location>
    </subcellularLocation>
</comment>
<feature type="compositionally biased region" description="Basic and acidic residues" evidence="17">
    <location>
        <begin position="2874"/>
        <end position="2886"/>
    </location>
</feature>
<dbReference type="Proteomes" id="UP001168146">
    <property type="component" value="Unassembled WGS sequence"/>
</dbReference>
<proteinExistence type="inferred from homology"/>
<dbReference type="PROSITE" id="PS51190">
    <property type="entry name" value="FATC"/>
    <property type="match status" value="1"/>
</dbReference>
<dbReference type="Pfam" id="PF02260">
    <property type="entry name" value="FATC"/>
    <property type="match status" value="1"/>
</dbReference>
<dbReference type="PROSITE" id="PS00916">
    <property type="entry name" value="PI3_4_KINASE_2"/>
    <property type="match status" value="1"/>
</dbReference>
<keyword evidence="7 16" id="KW-0808">Transferase</keyword>
<dbReference type="InterPro" id="IPR003152">
    <property type="entry name" value="FATC_dom"/>
</dbReference>
<evidence type="ECO:0000256" key="14">
    <source>
        <dbReference type="ARBA" id="ARBA00047899"/>
    </source>
</evidence>
<evidence type="ECO:0000256" key="6">
    <source>
        <dbReference type="ARBA" id="ARBA00022527"/>
    </source>
</evidence>
<dbReference type="Pfam" id="PF00454">
    <property type="entry name" value="PI3_PI4_kinase"/>
    <property type="match status" value="1"/>
</dbReference>
<evidence type="ECO:0000256" key="9">
    <source>
        <dbReference type="ARBA" id="ARBA00022763"/>
    </source>
</evidence>
<comment type="catalytic activity">
    <reaction evidence="15">
        <text>L-seryl-[protein] + ATP = O-phospho-L-seryl-[protein] + ADP + H(+)</text>
        <dbReference type="Rhea" id="RHEA:17989"/>
        <dbReference type="Rhea" id="RHEA-COMP:9863"/>
        <dbReference type="Rhea" id="RHEA-COMP:11604"/>
        <dbReference type="ChEBI" id="CHEBI:15378"/>
        <dbReference type="ChEBI" id="CHEBI:29999"/>
        <dbReference type="ChEBI" id="CHEBI:30616"/>
        <dbReference type="ChEBI" id="CHEBI:83421"/>
        <dbReference type="ChEBI" id="CHEBI:456216"/>
        <dbReference type="EC" id="2.7.11.1"/>
    </reaction>
</comment>
<organism evidence="21 23">
    <name type="scientific">Friedmanniomyces endolithicus</name>
    <dbReference type="NCBI Taxonomy" id="329885"/>
    <lineage>
        <taxon>Eukaryota</taxon>
        <taxon>Fungi</taxon>
        <taxon>Dikarya</taxon>
        <taxon>Ascomycota</taxon>
        <taxon>Pezizomycotina</taxon>
        <taxon>Dothideomycetes</taxon>
        <taxon>Dothideomycetidae</taxon>
        <taxon>Mycosphaerellales</taxon>
        <taxon>Teratosphaeriaceae</taxon>
        <taxon>Friedmanniomyces</taxon>
    </lineage>
</organism>
<feature type="domain" description="FAT" evidence="19">
    <location>
        <begin position="1866"/>
        <end position="2470"/>
    </location>
</feature>
<dbReference type="GO" id="GO:0006325">
    <property type="term" value="P:chromatin organization"/>
    <property type="evidence" value="ECO:0007669"/>
    <property type="project" value="UniProtKB-KW"/>
</dbReference>
<dbReference type="InterPro" id="IPR044107">
    <property type="entry name" value="PIKKc_ATM"/>
</dbReference>
<dbReference type="InterPro" id="IPR016024">
    <property type="entry name" value="ARM-type_fold"/>
</dbReference>
<evidence type="ECO:0000259" key="20">
    <source>
        <dbReference type="PROSITE" id="PS51190"/>
    </source>
</evidence>
<comment type="catalytic activity">
    <reaction evidence="14 16">
        <text>L-threonyl-[protein] + ATP = O-phospho-L-threonyl-[protein] + ADP + H(+)</text>
        <dbReference type="Rhea" id="RHEA:46608"/>
        <dbReference type="Rhea" id="RHEA-COMP:11060"/>
        <dbReference type="Rhea" id="RHEA-COMP:11605"/>
        <dbReference type="ChEBI" id="CHEBI:15378"/>
        <dbReference type="ChEBI" id="CHEBI:30013"/>
        <dbReference type="ChEBI" id="CHEBI:30616"/>
        <dbReference type="ChEBI" id="CHEBI:61977"/>
        <dbReference type="ChEBI" id="CHEBI:456216"/>
        <dbReference type="EC" id="2.7.11.1"/>
    </reaction>
</comment>
<evidence type="ECO:0000256" key="15">
    <source>
        <dbReference type="ARBA" id="ARBA00048679"/>
    </source>
</evidence>
<dbReference type="InterPro" id="IPR018936">
    <property type="entry name" value="PI3/4_kinase_CS"/>
</dbReference>
<dbReference type="InterPro" id="IPR021668">
    <property type="entry name" value="TAN"/>
</dbReference>
<evidence type="ECO:0000256" key="10">
    <source>
        <dbReference type="ARBA" id="ARBA00022777"/>
    </source>
</evidence>
<evidence type="ECO:0000256" key="13">
    <source>
        <dbReference type="ARBA" id="ARBA00025079"/>
    </source>
</evidence>
<keyword evidence="16" id="KW-0779">Telomere</keyword>
<dbReference type="GO" id="GO:0006281">
    <property type="term" value="P:DNA repair"/>
    <property type="evidence" value="ECO:0007669"/>
    <property type="project" value="InterPro"/>
</dbReference>
<keyword evidence="11 16" id="KW-0067">ATP-binding</keyword>
<evidence type="ECO:0000256" key="17">
    <source>
        <dbReference type="SAM" id="MobiDB-lite"/>
    </source>
</evidence>
<dbReference type="GO" id="GO:0005634">
    <property type="term" value="C:nucleus"/>
    <property type="evidence" value="ECO:0007669"/>
    <property type="project" value="UniProtKB-SubCell"/>
</dbReference>
<comment type="caution">
    <text evidence="21">The sequence shown here is derived from an EMBL/GenBank/DDBJ whole genome shotgun (WGS) entry which is preliminary data.</text>
</comment>
<dbReference type="EMBL" id="JASUXU010000005">
    <property type="protein sequence ID" value="KAK0326125.1"/>
    <property type="molecule type" value="Genomic_DNA"/>
</dbReference>
<dbReference type="GO" id="GO:0035556">
    <property type="term" value="P:intracellular signal transduction"/>
    <property type="evidence" value="ECO:0007669"/>
    <property type="project" value="UniProtKB-ARBA"/>
</dbReference>
<feature type="domain" description="FATC" evidence="20">
    <location>
        <begin position="2899"/>
        <end position="2931"/>
    </location>
</feature>
<comment type="function">
    <text evidence="13 16">Serine/threonine protein kinase which activates checkpoint signaling upon genotoxic stresses such as ionizing radiation (IR), ultraviolet light (UV), or DNA replication stalling, thereby acting as a DNA damage sensor. Recognizes the substrate consensus sequence [ST]-Q. Phosphorylates histone H2A to form H2AS128ph (gamma-H2A) at sites of DNA damage, involved in the regulation of DNA damage response mechanism. Required for the control of telomere length and genome stability.</text>
</comment>
<dbReference type="SMART" id="SM01342">
    <property type="entry name" value="TAN"/>
    <property type="match status" value="1"/>
</dbReference>
<dbReference type="GO" id="GO:0000781">
    <property type="term" value="C:chromosome, telomeric region"/>
    <property type="evidence" value="ECO:0007669"/>
    <property type="project" value="UniProtKB-SubCell"/>
</dbReference>
<dbReference type="InterPro" id="IPR011009">
    <property type="entry name" value="Kinase-like_dom_sf"/>
</dbReference>
<evidence type="ECO:0000256" key="16">
    <source>
        <dbReference type="RuleBase" id="RU365027"/>
    </source>
</evidence>
<dbReference type="InterPro" id="IPR014009">
    <property type="entry name" value="PIK_FAT"/>
</dbReference>
<dbReference type="Proteomes" id="UP001175353">
    <property type="component" value="Unassembled WGS sequence"/>
</dbReference>
<dbReference type="CDD" id="cd05171">
    <property type="entry name" value="PIKKc_ATM"/>
    <property type="match status" value="1"/>
</dbReference>
<protein>
    <recommendedName>
        <fullName evidence="5 16">Serine/threonine-protein kinase Tel1</fullName>
        <ecNumber evidence="4 16">2.7.11.1</ecNumber>
    </recommendedName>
</protein>
<dbReference type="GO" id="GO:0005524">
    <property type="term" value="F:ATP binding"/>
    <property type="evidence" value="ECO:0007669"/>
    <property type="project" value="UniProtKB-KW"/>
</dbReference>
<keyword evidence="16" id="KW-0158">Chromosome</keyword>
<evidence type="ECO:0000256" key="4">
    <source>
        <dbReference type="ARBA" id="ARBA00012513"/>
    </source>
</evidence>
<evidence type="ECO:0000256" key="11">
    <source>
        <dbReference type="ARBA" id="ARBA00022840"/>
    </source>
</evidence>
<evidence type="ECO:0000256" key="5">
    <source>
        <dbReference type="ARBA" id="ARBA00014619"/>
    </source>
</evidence>
<dbReference type="Gene3D" id="3.30.1010.10">
    <property type="entry name" value="Phosphatidylinositol 3-kinase Catalytic Subunit, Chain A, domain 4"/>
    <property type="match status" value="1"/>
</dbReference>
<keyword evidence="12 16" id="KW-0539">Nucleus</keyword>
<reference evidence="21" key="1">
    <citation type="submission" date="2021-12" db="EMBL/GenBank/DDBJ databases">
        <title>Black yeast isolated from Biological Soil Crust.</title>
        <authorList>
            <person name="Kurbessoian T."/>
        </authorList>
    </citation>
    <scope>NUCLEOTIDE SEQUENCE</scope>
    <source>
        <strain evidence="21">CCFEE 5208</strain>
    </source>
</reference>
<keyword evidence="16" id="KW-0156">Chromatin regulator</keyword>
<evidence type="ECO:0000313" key="24">
    <source>
        <dbReference type="Proteomes" id="UP001175353"/>
    </source>
</evidence>
<dbReference type="EC" id="2.7.11.1" evidence="4 16"/>
<keyword evidence="6 16" id="KW-0723">Serine/threonine-protein kinase</keyword>
<dbReference type="PROSITE" id="PS50290">
    <property type="entry name" value="PI3_4_KINASE_3"/>
    <property type="match status" value="1"/>
</dbReference>
<evidence type="ECO:0000259" key="19">
    <source>
        <dbReference type="PROSITE" id="PS51189"/>
    </source>
</evidence>
<evidence type="ECO:0000313" key="21">
    <source>
        <dbReference type="EMBL" id="KAK0326125.1"/>
    </source>
</evidence>
<evidence type="ECO:0000256" key="2">
    <source>
        <dbReference type="ARBA" id="ARBA00010769"/>
    </source>
</evidence>
<keyword evidence="9 16" id="KW-0227">DNA damage</keyword>
<evidence type="ECO:0000256" key="3">
    <source>
        <dbReference type="ARBA" id="ARBA00011370"/>
    </source>
</evidence>
<evidence type="ECO:0000256" key="12">
    <source>
        <dbReference type="ARBA" id="ARBA00023242"/>
    </source>
</evidence>
<feature type="region of interest" description="Disordered" evidence="17">
    <location>
        <begin position="865"/>
        <end position="889"/>
    </location>
</feature>
<feature type="domain" description="PI3K/PI4K catalytic" evidence="18">
    <location>
        <begin position="2576"/>
        <end position="2890"/>
    </location>
</feature>
<dbReference type="PANTHER" id="PTHR37079:SF4">
    <property type="entry name" value="SERINE_THREONINE-PROTEIN KINASE ATM"/>
    <property type="match status" value="1"/>
</dbReference>
<dbReference type="Pfam" id="PF11640">
    <property type="entry name" value="TAN"/>
    <property type="match status" value="1"/>
</dbReference>
<dbReference type="SMART" id="SM00146">
    <property type="entry name" value="PI3Kc"/>
    <property type="match status" value="1"/>
</dbReference>
<dbReference type="EMBL" id="JAUJLE010000076">
    <property type="protein sequence ID" value="KAK0989192.1"/>
    <property type="molecule type" value="Genomic_DNA"/>
</dbReference>
<name>A0AAN6JDH4_9PEZI</name>
<evidence type="ECO:0000313" key="22">
    <source>
        <dbReference type="EMBL" id="KAK0989192.1"/>
    </source>
</evidence>
<feature type="region of interest" description="Disordered" evidence="17">
    <location>
        <begin position="2866"/>
        <end position="2886"/>
    </location>
</feature>
<evidence type="ECO:0000256" key="7">
    <source>
        <dbReference type="ARBA" id="ARBA00022679"/>
    </source>
</evidence>
<dbReference type="InterPro" id="IPR038980">
    <property type="entry name" value="ATM_plant"/>
</dbReference>
<evidence type="ECO:0000313" key="23">
    <source>
        <dbReference type="Proteomes" id="UP001168146"/>
    </source>
</evidence>
<dbReference type="PROSITE" id="PS51189">
    <property type="entry name" value="FAT"/>
    <property type="match status" value="1"/>
</dbReference>
<comment type="subunit">
    <text evidence="3">Associates with DNA double-strand breaks.</text>
</comment>
<dbReference type="GO" id="GO:0004674">
    <property type="term" value="F:protein serine/threonine kinase activity"/>
    <property type="evidence" value="ECO:0007669"/>
    <property type="project" value="UniProtKB-KW"/>
</dbReference>
<evidence type="ECO:0000256" key="1">
    <source>
        <dbReference type="ARBA" id="ARBA00004123"/>
    </source>
</evidence>
<dbReference type="PANTHER" id="PTHR37079">
    <property type="entry name" value="SERINE/THREONINE-PROTEIN KINASE ATM"/>
    <property type="match status" value="1"/>
</dbReference>
<evidence type="ECO:0000259" key="18">
    <source>
        <dbReference type="PROSITE" id="PS50290"/>
    </source>
</evidence>
<dbReference type="SUPFAM" id="SSF56112">
    <property type="entry name" value="Protein kinase-like (PK-like)"/>
    <property type="match status" value="1"/>
</dbReference>
<dbReference type="InterPro" id="IPR036940">
    <property type="entry name" value="PI3/4_kinase_cat_sf"/>
</dbReference>
<accession>A0AAN6JDH4</accession>
<dbReference type="SMART" id="SM01343">
    <property type="entry name" value="FATC"/>
    <property type="match status" value="1"/>
</dbReference>
<comment type="similarity">
    <text evidence="2 16">Belongs to the PI3/PI4-kinase family. ATM subfamily.</text>
</comment>
<reference evidence="22" key="2">
    <citation type="submission" date="2023-06" db="EMBL/GenBank/DDBJ databases">
        <title>Black Yeasts Isolated from many extreme environments.</title>
        <authorList>
            <person name="Coleine C."/>
            <person name="Stajich J.E."/>
            <person name="Selbmann L."/>
        </authorList>
    </citation>
    <scope>NUCLEOTIDE SEQUENCE</scope>
    <source>
        <strain evidence="22">CCFEE 5200</strain>
    </source>
</reference>
<feature type="region of interest" description="Disordered" evidence="17">
    <location>
        <begin position="418"/>
        <end position="444"/>
    </location>
</feature>
<keyword evidence="10 16" id="KW-0418">Kinase</keyword>
<sequence>MSGQLTLQGALEQIQNPLVKERKKGFDNLKHVLRYNQQNPGAVALDDVSFDSIYKQLFAIVLSERSTWLTAKTTTTQSAADSRLSDAAVALRLAVELGVQSISLRTVRAVVDHVIDTLPRPGGGLCVPLALDYVKCLKAALSYQPHLEHQSRAEWERAVLFCVHTVQGAERGVGGSDARSGVERTSRLGVTNSSRSSRSQLGDSAHESQTGRNVAKQVSDELVACLSLLTAAPNAPLASQADTILWTIVEFLKTHLTPGNSHQNAITTINNVLLWARTDDLALVKKAANQLIRLVRHFWPTTRSTSLKDDMLVTLLYLQPYMAYMMQDEQALILRTELCALAVTLRNEYGKRKEGEQLQIDELKLVPHTTPQSGDSSVKLAVMDLRPCGLRAEHNWALIRILAILDTLLRGCADIRGPSSAGQDDDEDDLQQRPRKRQRLTDDYEDALRTTASGTIPSRVGSLQVVTFIAQQKRYSAQYLSLIIDTVLPSCSDEDTNVAAWALLALASCASQLTSTDDALKSRWASVWQLGSRSLSNVATCRATCHLLDIMLRLHLVVQTSVAEFLQEITASMELSGPSVLADSSLHLLRTMQRTSQQLSPGKTVALAEGTIVWLCRHYAASMFDDKSHTPMHRLSRSVDVVDLVNNCLDHQTSPILAEPIPVWNRIAQALVTSQHQHKLISYLLLLPDDDIVTHPNLQASAAVVALSSSSGRLPCETLLLNQLIPELQKALNTWKEYQREGAKSVNPDMLSYLCHVCYAFSSVAFDGKFLDTRRQAHMQRQLDELLGLVAKYVGGSRCGQPHVDAMLLMAADQSNVYGRVRGQQSIYVPAVAEHLICRHVSSALHARARQRFSDFDGMDRDDDVDLEDTFDSQDSRRDKAAASGGEANTDSNVAFSVEALRAGFGLYALTVARLEEAQYAPSGQDVSPSSQTTDYLMSLPVSVLVASRKTLSALPTLGLHLSIADAERLLEYCTENILANYMYERSEVAQGTMLALMLSLLPTLTDSSNQNLFDLGIDMYDLYVRTLEGGVLSVNVQHTLGALFLSLCEIDADYGRSSDVQSARTSLFKLVQVRSIRVQYSLADQIPIFFGMFVLSAHDQIFADLQAKLPADIDWHEGMAMRLRYLAKLASAWRSLLRQSVYYIFETAGHVKEAAGYATLCIQDLSKALGFTSAQELFRLFAPQLLYTWLEDHTLTGLPYAAFQYVSLENLIECNLGEIIAQLLRRGKDDDLRVVSKALNVSEKEAVRRSFAQSFAYAICTDVSASAGPEGAVCEKRIRDLVGGKGEVSTLVTRDFAAIMGHFYLVMQQDDVQDIWLDKSPIYPSAAKALAETRSYSHSTLPLPPSQQPSFKSKFLPHQIERICRRAARDVAQPWDASSFALAARMLLDATDQALGPLHMCLMLRKLRVLICMAGNVAHSGYPLEMLVHSIRPFLSESQCADDAIGILQYLLHHGQPYLRAENAAFTFGTICVMVLQMQAHSAAKHESTTQGTQHQQTLRKMEGFQSWLHFQSSDGAKDYGQYTALATALGVVRLPGNARKGTAESTLLLVLLEQHSLSNAIISEAHSKEALRLLAKDFEVPLSAGENCIDSDETCNRYADSLWHFVKWSTLAEEFVEWAAEVIGRAYASAGLRPSSKHDKMQRLLAPDGKPFAGVLRSEAELARQLTELTLSPDRLETGLADWTLRAILYSFKDPADALSFEQMLPTSLVPAVSEGTYSYEPRTASERDCNKIDRQQLCGALDLAPSVTDQVWIQNLAIALCKWASERPILSSLPALLRNIPRLASDLLLCIAHIILTGEVNREPVLRQELSSAISKHLKDRCPALDTRRRLLLDLLLYLRSQPWPSETTKADRVRWLDVDFMLAADASARCGMPSAALLFAESSTSIVQAPRKASSRASLNQLPTVDVPEQLLLSIFRQVDEPDSFYGVQQPASLESILGRLDYESDGIKSLMFRTARMDSAMRLSHEAPQSDAHGMMRSLSALNLYSLEYALTSGPLADSSSSSDELLNTARKLQQWDMALPQTAPTVAATRFSAFQHLSCAVNVDDAGTKLRSLVLSHMRSETGSNTAGVPSPAWCNALASLTEALTIVRSSTEALVQSHWSSMQARQRDMLSIRPEDAAEIAADRSLLFSVLSQNATLLEDMHISLRTCQVIEVESLLSVAQLARNNGNLQEALSAATQLSLLLKDAKVSTGLNFSAASMQETAAVLWETGEAAASVKMLRSIMSAGDGEQQDLPIGESGLLASLARQLADARLEKPNEILDHCLRPAIKHLKDRNEGQEAGKVFYEFAAFCDRQLQHPGNTQDFNRIVRLRDKKLADVEELDEMSKKSRKGTVDRKEVNKARQWFEIDDAEYQRLKLARDDFLQQSLQNYLLALHASDDHDMCVLRFFAMWLESCGSNPANAIVSSHLGGVPSRKFVVLNNQLMSRLENDQSDFQNLLKKLMQRICADHPHHSLHHLFSATRKPASGGDNAARSRYEAATSIRTALHAIPQKVDLITRVFRADNAYDEFAYSSVESLLQDGKMKVSVKQFRPAETLIGRIRNYQVPPATISVPLRADSNYNDVPEVHKFSTTMSIMGGLSHPKVLTAIASDGKAYKQLFKGTKDDDLRQDAIMEQVFEEVSKMLRSHKATRQRNLQVRTYKVIPLTTKSGIMEWVPNSIPIGEWLRPAHAKYHPLSLKSGDASTKIRAVEHEPKERRIKEFRKICDQMPPVLRHFFFERFDDPDEWFEKRTAYTRTTAAISILGHVLGLGDRHCQNILLDEKTGEAVHIDLGVAFEAGKVLPVPEKVPFRLSRDIVDAMGITKTEGVFRRCCEFTMDALREDKDSIMTLLNVLRYDPLYNWTVSPLRAKRMQDAAQGIGNGANAEEANSRKKEQEAGEADRALSIVEKKLSKTLSTAATVNELIQQATDEGNLATLFAGWSAFF</sequence>
<gene>
    <name evidence="21" type="primary">TEL1_1</name>
    <name evidence="22" type="synonym">TEL1_2</name>
    <name evidence="21" type="ORF">LTR82_002870</name>
    <name evidence="22" type="ORF">LTR91_009345</name>
</gene>
<feature type="region of interest" description="Disordered" evidence="17">
    <location>
        <begin position="171"/>
        <end position="213"/>
    </location>
</feature>